<comment type="caution">
    <text evidence="2">The sequence shown here is derived from an EMBL/GenBank/DDBJ whole genome shotgun (WGS) entry which is preliminary data.</text>
</comment>
<dbReference type="Pfam" id="PF07883">
    <property type="entry name" value="Cupin_2"/>
    <property type="match status" value="1"/>
</dbReference>
<dbReference type="OrthoDB" id="9794183at2"/>
<keyword evidence="3" id="KW-1185">Reference proteome</keyword>
<evidence type="ECO:0000313" key="3">
    <source>
        <dbReference type="Proteomes" id="UP000249130"/>
    </source>
</evidence>
<organism evidence="2 3">
    <name type="scientific">Rhodoplanes roseus</name>
    <dbReference type="NCBI Taxonomy" id="29409"/>
    <lineage>
        <taxon>Bacteria</taxon>
        <taxon>Pseudomonadati</taxon>
        <taxon>Pseudomonadota</taxon>
        <taxon>Alphaproteobacteria</taxon>
        <taxon>Hyphomicrobiales</taxon>
        <taxon>Nitrobacteraceae</taxon>
        <taxon>Rhodoplanes</taxon>
    </lineage>
</organism>
<name>A0A327L3H5_9BRAD</name>
<gene>
    <name evidence="2" type="ORF">CH341_05800</name>
</gene>
<accession>A0A327L3H5</accession>
<feature type="domain" description="Cupin type-2" evidence="1">
    <location>
        <begin position="33"/>
        <end position="89"/>
    </location>
</feature>
<dbReference type="Gene3D" id="2.60.120.10">
    <property type="entry name" value="Jelly Rolls"/>
    <property type="match status" value="1"/>
</dbReference>
<reference evidence="2 3" key="1">
    <citation type="submission" date="2017-07" db="EMBL/GenBank/DDBJ databases">
        <title>Draft Genome Sequences of Select Purple Nonsulfur Bacteria.</title>
        <authorList>
            <person name="Lasarre B."/>
            <person name="Mckinlay J.B."/>
        </authorList>
    </citation>
    <scope>NUCLEOTIDE SEQUENCE [LARGE SCALE GENOMIC DNA]</scope>
    <source>
        <strain evidence="2 3">DSM 5909</strain>
    </source>
</reference>
<dbReference type="InterPro" id="IPR011051">
    <property type="entry name" value="RmlC_Cupin_sf"/>
</dbReference>
<dbReference type="RefSeq" id="WP_111418091.1">
    <property type="nucleotide sequence ID" value="NZ_NPEX01000025.1"/>
</dbReference>
<proteinExistence type="predicted"/>
<dbReference type="InterPro" id="IPR013096">
    <property type="entry name" value="Cupin_2"/>
</dbReference>
<dbReference type="EMBL" id="NPEX01000025">
    <property type="protein sequence ID" value="RAI45071.1"/>
    <property type="molecule type" value="Genomic_DNA"/>
</dbReference>
<evidence type="ECO:0000259" key="1">
    <source>
        <dbReference type="Pfam" id="PF07883"/>
    </source>
</evidence>
<dbReference type="SUPFAM" id="SSF51182">
    <property type="entry name" value="RmlC-like cupins"/>
    <property type="match status" value="1"/>
</dbReference>
<evidence type="ECO:0000313" key="2">
    <source>
        <dbReference type="EMBL" id="RAI45071.1"/>
    </source>
</evidence>
<sequence length="144" mass="15777">MLVFDLGTEQEWNPTHHVEKILGELGGGDVTIACWEPGQISPYHSHPDATEMYLCLSGGGTMRTPTETIPVTPGGLVVHPPGELHEYANGAVRSVLFRVRYGSDMAARHFDWRGRTGWVQSSEDAAYFRDNPPSGTGVRVTVRA</sequence>
<dbReference type="InterPro" id="IPR014710">
    <property type="entry name" value="RmlC-like_jellyroll"/>
</dbReference>
<dbReference type="AlphaFoldDB" id="A0A327L3H5"/>
<dbReference type="Proteomes" id="UP000249130">
    <property type="component" value="Unassembled WGS sequence"/>
</dbReference>
<protein>
    <recommendedName>
        <fullName evidence="1">Cupin type-2 domain-containing protein</fullName>
    </recommendedName>
</protein>